<dbReference type="Proteomes" id="UP000018888">
    <property type="component" value="Unassembled WGS sequence"/>
</dbReference>
<dbReference type="EMBL" id="AUPC02000077">
    <property type="protein sequence ID" value="POG73921.1"/>
    <property type="molecule type" value="Genomic_DNA"/>
</dbReference>
<keyword evidence="2" id="KW-1185">Reference proteome</keyword>
<sequence length="55" mass="6868">MTPMQYICEPRFTTARRTNDRNNSKRFVNFSNNIQRFWIKNNLTEFLIFRFFTKI</sequence>
<accession>A0A2P4Q8F6</accession>
<gene>
    <name evidence="1" type="ORF">GLOIN_2v1580751</name>
</gene>
<dbReference type="AlphaFoldDB" id="A0A2P4Q8F6"/>
<protein>
    <submittedName>
        <fullName evidence="1">Uncharacterized protein</fullName>
    </submittedName>
</protein>
<comment type="caution">
    <text evidence="1">The sequence shown here is derived from an EMBL/GenBank/DDBJ whole genome shotgun (WGS) entry which is preliminary data.</text>
</comment>
<reference evidence="1 2" key="1">
    <citation type="journal article" date="2013" name="Proc. Natl. Acad. Sci. U.S.A.">
        <title>Genome of an arbuscular mycorrhizal fungus provides insight into the oldest plant symbiosis.</title>
        <authorList>
            <person name="Tisserant E."/>
            <person name="Malbreil M."/>
            <person name="Kuo A."/>
            <person name="Kohler A."/>
            <person name="Symeonidi A."/>
            <person name="Balestrini R."/>
            <person name="Charron P."/>
            <person name="Duensing N."/>
            <person name="Frei Dit Frey N."/>
            <person name="Gianinazzi-Pearson V."/>
            <person name="Gilbert L.B."/>
            <person name="Handa Y."/>
            <person name="Herr J.R."/>
            <person name="Hijri M."/>
            <person name="Koul R."/>
            <person name="Kawaguchi M."/>
            <person name="Krajinski F."/>
            <person name="Lammers P.J."/>
            <person name="Masclaux F.G."/>
            <person name="Murat C."/>
            <person name="Morin E."/>
            <person name="Ndikumana S."/>
            <person name="Pagni M."/>
            <person name="Petitpierre D."/>
            <person name="Requena N."/>
            <person name="Rosikiewicz P."/>
            <person name="Riley R."/>
            <person name="Saito K."/>
            <person name="San Clemente H."/>
            <person name="Shapiro H."/>
            <person name="van Tuinen D."/>
            <person name="Becard G."/>
            <person name="Bonfante P."/>
            <person name="Paszkowski U."/>
            <person name="Shachar-Hill Y.Y."/>
            <person name="Tuskan G.A."/>
            <person name="Young P.W."/>
            <person name="Sanders I.R."/>
            <person name="Henrissat B."/>
            <person name="Rensing S.A."/>
            <person name="Grigoriev I.V."/>
            <person name="Corradi N."/>
            <person name="Roux C."/>
            <person name="Martin F."/>
        </authorList>
    </citation>
    <scope>NUCLEOTIDE SEQUENCE [LARGE SCALE GENOMIC DNA]</scope>
    <source>
        <strain evidence="1 2">DAOM 197198</strain>
    </source>
</reference>
<evidence type="ECO:0000313" key="2">
    <source>
        <dbReference type="Proteomes" id="UP000018888"/>
    </source>
</evidence>
<proteinExistence type="predicted"/>
<organism evidence="1 2">
    <name type="scientific">Rhizophagus irregularis (strain DAOM 181602 / DAOM 197198 / MUCL 43194)</name>
    <name type="common">Arbuscular mycorrhizal fungus</name>
    <name type="synonym">Glomus intraradices</name>
    <dbReference type="NCBI Taxonomy" id="747089"/>
    <lineage>
        <taxon>Eukaryota</taxon>
        <taxon>Fungi</taxon>
        <taxon>Fungi incertae sedis</taxon>
        <taxon>Mucoromycota</taxon>
        <taxon>Glomeromycotina</taxon>
        <taxon>Glomeromycetes</taxon>
        <taxon>Glomerales</taxon>
        <taxon>Glomeraceae</taxon>
        <taxon>Rhizophagus</taxon>
    </lineage>
</organism>
<reference evidence="1 2" key="2">
    <citation type="journal article" date="2018" name="New Phytol.">
        <title>High intraspecific genome diversity in the model arbuscular mycorrhizal symbiont Rhizophagus irregularis.</title>
        <authorList>
            <person name="Chen E.C.H."/>
            <person name="Morin E."/>
            <person name="Beaudet D."/>
            <person name="Noel J."/>
            <person name="Yildirir G."/>
            <person name="Ndikumana S."/>
            <person name="Charron P."/>
            <person name="St-Onge C."/>
            <person name="Giorgi J."/>
            <person name="Kruger M."/>
            <person name="Marton T."/>
            <person name="Ropars J."/>
            <person name="Grigoriev I.V."/>
            <person name="Hainaut M."/>
            <person name="Henrissat B."/>
            <person name="Roux C."/>
            <person name="Martin F."/>
            <person name="Corradi N."/>
        </authorList>
    </citation>
    <scope>NUCLEOTIDE SEQUENCE [LARGE SCALE GENOMIC DNA]</scope>
    <source>
        <strain evidence="1 2">DAOM 197198</strain>
    </source>
</reference>
<name>A0A2P4Q8F6_RHIID</name>
<evidence type="ECO:0000313" key="1">
    <source>
        <dbReference type="EMBL" id="POG73921.1"/>
    </source>
</evidence>